<comment type="caution">
    <text evidence="1">The sequence shown here is derived from an EMBL/GenBank/DDBJ whole genome shotgun (WGS) entry which is preliminary data.</text>
</comment>
<evidence type="ECO:0000313" key="1">
    <source>
        <dbReference type="EMBL" id="CCF86039.1"/>
    </source>
</evidence>
<dbReference type="AlphaFoldDB" id="I4EMX6"/>
<dbReference type="EMBL" id="CAGS01000645">
    <property type="protein sequence ID" value="CCF86039.1"/>
    <property type="molecule type" value="Genomic_DNA"/>
</dbReference>
<gene>
    <name evidence="1" type="ORF">NITHO_680003</name>
</gene>
<name>I4EMX6_9BACT</name>
<sequence length="58" mass="6550">MSGIYIPCRVSLPAGQLFYEVAQLHSSQSDITNPLLTRYPGHNKEDAVQGYMKLYPHL</sequence>
<evidence type="ECO:0000313" key="2">
    <source>
        <dbReference type="Proteomes" id="UP000004221"/>
    </source>
</evidence>
<reference evidence="1 2" key="1">
    <citation type="journal article" date="2012" name="ISME J.">
        <title>Nitrification expanded: discovery, physiology and genomics of a nitrite-oxidizing bacterium from the phylum Chloroflexi.</title>
        <authorList>
            <person name="Sorokin D.Y."/>
            <person name="Lucker S."/>
            <person name="Vejmelkova D."/>
            <person name="Kostrikina N.A."/>
            <person name="Kleerebezem R."/>
            <person name="Rijpstra W.I."/>
            <person name="Damste J.S."/>
            <person name="Le Paslier D."/>
            <person name="Muyzer G."/>
            <person name="Wagner M."/>
            <person name="van Loosdrecht M.C."/>
            <person name="Daims H."/>
        </authorList>
    </citation>
    <scope>NUCLEOTIDE SEQUENCE [LARGE SCALE GENOMIC DNA]</scope>
    <source>
        <strain evidence="2">none</strain>
    </source>
</reference>
<proteinExistence type="predicted"/>
<dbReference type="Proteomes" id="UP000004221">
    <property type="component" value="Unassembled WGS sequence"/>
</dbReference>
<protein>
    <submittedName>
        <fullName evidence="1">Uncharacterized protein</fullName>
    </submittedName>
</protein>
<accession>I4EMX6</accession>
<keyword evidence="2" id="KW-1185">Reference proteome</keyword>
<organism evidence="1 2">
    <name type="scientific">Nitrolancea hollandica Lb</name>
    <dbReference type="NCBI Taxonomy" id="1129897"/>
    <lineage>
        <taxon>Bacteria</taxon>
        <taxon>Pseudomonadati</taxon>
        <taxon>Thermomicrobiota</taxon>
        <taxon>Thermomicrobia</taxon>
        <taxon>Sphaerobacterales</taxon>
        <taxon>Sphaerobacterineae</taxon>
        <taxon>Sphaerobacteraceae</taxon>
        <taxon>Nitrolancea</taxon>
    </lineage>
</organism>